<dbReference type="WBParaSite" id="PS1159_v2.g9427.t1">
    <property type="protein sequence ID" value="PS1159_v2.g9427.t1"/>
    <property type="gene ID" value="PS1159_v2.g9427"/>
</dbReference>
<reference evidence="2" key="1">
    <citation type="submission" date="2022-11" db="UniProtKB">
        <authorList>
            <consortium name="WormBaseParasite"/>
        </authorList>
    </citation>
    <scope>IDENTIFICATION</scope>
</reference>
<evidence type="ECO:0000313" key="2">
    <source>
        <dbReference type="WBParaSite" id="PS1159_v2.g9427.t1"/>
    </source>
</evidence>
<proteinExistence type="predicted"/>
<accession>A0AC35GXE4</accession>
<organism evidence="1 2">
    <name type="scientific">Panagrolaimus sp. PS1159</name>
    <dbReference type="NCBI Taxonomy" id="55785"/>
    <lineage>
        <taxon>Eukaryota</taxon>
        <taxon>Metazoa</taxon>
        <taxon>Ecdysozoa</taxon>
        <taxon>Nematoda</taxon>
        <taxon>Chromadorea</taxon>
        <taxon>Rhabditida</taxon>
        <taxon>Tylenchina</taxon>
        <taxon>Panagrolaimomorpha</taxon>
        <taxon>Panagrolaimoidea</taxon>
        <taxon>Panagrolaimidae</taxon>
        <taxon>Panagrolaimus</taxon>
    </lineage>
</organism>
<dbReference type="Proteomes" id="UP000887580">
    <property type="component" value="Unplaced"/>
</dbReference>
<evidence type="ECO:0000313" key="1">
    <source>
        <dbReference type="Proteomes" id="UP000887580"/>
    </source>
</evidence>
<sequence length="316" mass="36263">MENIKFIEFCGEDRWKDAVQNTGNYESWVLAYEDFDRWSKGFGKDNFNLFVAIEKGTNKTVGHVATAFYQSFNGSESLLTVGMFFVLPEFRGTGLGWKLFEQVLQNPKFKGINWGLNGVPQMTKKYATKFGFDKYPKWQIGSFEASIKDIDPKRLNPNSLIKTVSFKEIDSKKFIEYDSEMIGGIRRDGFIKNWLDSKNAFSKIALNLSDEKIVGICNIRICFEKQLVIGPFYADSKEIAENLLKDVLKIIPDLNQFSKIFLFPANTNKDAKEIFEKLADGKIQEYDAMFGQFTNHVIDVDASKIYSITEYAMSYC</sequence>
<name>A0AC35GXE4_9BILA</name>
<protein>
    <submittedName>
        <fullName evidence="2">N-acetyltransferase domain-containing protein</fullName>
    </submittedName>
</protein>